<sequence length="65" mass="7659">MTIKSPEAIRFYKIALKIDSFIKKRKTSLTKVVEIREKLNGLYEYCDNELILILEEGSNDEHNKQ</sequence>
<dbReference type="RefSeq" id="WP_115571404.1">
    <property type="nucleotide sequence ID" value="NZ_NXLT01000006.1"/>
</dbReference>
<reference evidence="1 2" key="1">
    <citation type="submission" date="2018-04" db="EMBL/GenBank/DDBJ databases">
        <title>Novel Campyloabacter and Helicobacter Species and Strains.</title>
        <authorList>
            <person name="Mannion A.J."/>
            <person name="Shen Z."/>
            <person name="Fox J.G."/>
        </authorList>
    </citation>
    <scope>NUCLEOTIDE SEQUENCE [LARGE SCALE GENOMIC DNA]</scope>
    <source>
        <strain evidence="1 2">MIT 12-6600</strain>
    </source>
</reference>
<dbReference type="Proteomes" id="UP000256514">
    <property type="component" value="Unassembled WGS sequence"/>
</dbReference>
<gene>
    <name evidence="1" type="ORF">CQA54_07050</name>
</gene>
<organism evidence="1 2">
    <name type="scientific">Helicobacter equorum</name>
    <dbReference type="NCBI Taxonomy" id="361872"/>
    <lineage>
        <taxon>Bacteria</taxon>
        <taxon>Pseudomonadati</taxon>
        <taxon>Campylobacterota</taxon>
        <taxon>Epsilonproteobacteria</taxon>
        <taxon>Campylobacterales</taxon>
        <taxon>Helicobacteraceae</taxon>
        <taxon>Helicobacter</taxon>
    </lineage>
</organism>
<evidence type="ECO:0000313" key="2">
    <source>
        <dbReference type="Proteomes" id="UP000256514"/>
    </source>
</evidence>
<dbReference type="EMBL" id="NXLT01000006">
    <property type="protein sequence ID" value="RDU66450.1"/>
    <property type="molecule type" value="Genomic_DNA"/>
</dbReference>
<name>A0A3D8IN67_9HELI</name>
<evidence type="ECO:0000313" key="1">
    <source>
        <dbReference type="EMBL" id="RDU66450.1"/>
    </source>
</evidence>
<comment type="caution">
    <text evidence="1">The sequence shown here is derived from an EMBL/GenBank/DDBJ whole genome shotgun (WGS) entry which is preliminary data.</text>
</comment>
<keyword evidence="2" id="KW-1185">Reference proteome</keyword>
<proteinExistence type="predicted"/>
<dbReference type="AlphaFoldDB" id="A0A3D8IN67"/>
<accession>A0A3D8IN67</accession>
<protein>
    <submittedName>
        <fullName evidence="1">Uncharacterized protein</fullName>
    </submittedName>
</protein>